<dbReference type="GO" id="GO:0005884">
    <property type="term" value="C:actin filament"/>
    <property type="evidence" value="ECO:0007669"/>
    <property type="project" value="TreeGrafter"/>
</dbReference>
<keyword evidence="4" id="KW-0677">Repeat</keyword>
<keyword evidence="3" id="KW-0963">Cytoplasm</keyword>
<feature type="region of interest" description="Disordered" evidence="8">
    <location>
        <begin position="400"/>
        <end position="423"/>
    </location>
</feature>
<dbReference type="SUPFAM" id="SSF55753">
    <property type="entry name" value="Actin depolymerizing proteins"/>
    <property type="match status" value="2"/>
</dbReference>
<feature type="compositionally biased region" description="Polar residues" evidence="8">
    <location>
        <begin position="186"/>
        <end position="208"/>
    </location>
</feature>
<gene>
    <name evidence="10" type="ORF">BJ085DRAFT_35267</name>
</gene>
<dbReference type="Pfam" id="PF00241">
    <property type="entry name" value="Cofilin_ADF"/>
    <property type="match status" value="2"/>
</dbReference>
<dbReference type="GO" id="GO:0051016">
    <property type="term" value="P:barbed-end actin filament capping"/>
    <property type="evidence" value="ECO:0007669"/>
    <property type="project" value="TreeGrafter"/>
</dbReference>
<evidence type="ECO:0000313" key="10">
    <source>
        <dbReference type="EMBL" id="RKP34948.1"/>
    </source>
</evidence>
<dbReference type="EMBL" id="ML003014">
    <property type="protein sequence ID" value="RKP34948.1"/>
    <property type="molecule type" value="Genomic_DNA"/>
</dbReference>
<dbReference type="InterPro" id="IPR002108">
    <property type="entry name" value="ADF-H"/>
</dbReference>
<dbReference type="PANTHER" id="PTHR13759:SF1">
    <property type="entry name" value="TWINFILIN"/>
    <property type="match status" value="1"/>
</dbReference>
<dbReference type="PROSITE" id="PS51263">
    <property type="entry name" value="ADF_H"/>
    <property type="match status" value="1"/>
</dbReference>
<protein>
    <recommendedName>
        <fullName evidence="9">ADF-H domain-containing protein</fullName>
    </recommendedName>
</protein>
<feature type="compositionally biased region" description="Polar residues" evidence="8">
    <location>
        <begin position="403"/>
        <end position="422"/>
    </location>
</feature>
<comment type="subunit">
    <text evidence="7">Interacts with G-actin; ADP-actin form.</text>
</comment>
<dbReference type="Gene3D" id="3.40.20.10">
    <property type="entry name" value="Severin"/>
    <property type="match status" value="2"/>
</dbReference>
<evidence type="ECO:0000256" key="7">
    <source>
        <dbReference type="ARBA" id="ARBA00038532"/>
    </source>
</evidence>
<feature type="region of interest" description="Disordered" evidence="8">
    <location>
        <begin position="376"/>
        <end position="395"/>
    </location>
</feature>
<dbReference type="GO" id="GO:0030042">
    <property type="term" value="P:actin filament depolymerization"/>
    <property type="evidence" value="ECO:0007669"/>
    <property type="project" value="TreeGrafter"/>
</dbReference>
<evidence type="ECO:0000259" key="9">
    <source>
        <dbReference type="PROSITE" id="PS51263"/>
    </source>
</evidence>
<comment type="similarity">
    <text evidence="2">Belongs to the actin-binding proteins ADF family. Twinfilin subfamily.</text>
</comment>
<dbReference type="InterPro" id="IPR028458">
    <property type="entry name" value="Twinfilin"/>
</dbReference>
<feature type="region of interest" description="Disordered" evidence="8">
    <location>
        <begin position="186"/>
        <end position="220"/>
    </location>
</feature>
<keyword evidence="5" id="KW-0009">Actin-binding</keyword>
<sequence length="473" mass="51985">MSSLSSGVQVSRDLKELLTDLKEGRRENVLALKIRIQGSEMVLVEQKEGPTSPGARFGPIESMVAEDQAAYFLIRRDDGKWRFVTWIPEPVSFGGAPGGGGPTGRLSVREKMLYASSQSNLKFTLGFGCVAETVHLTSMNDIKPRFRSATKELFNPREVMSAFELNKVAALQMEDKARAERLDRFNQSAPSPGLNTGSKTSHNNSNITDHAPARKESPAAVSGGFHTVQLPFTEAAQSALEDFFNPAVLSDNIIELEITDDKANVDINHQENCLDIGHLFTVSTQLPRFYAVRFPDGPFVGETILVYLCPEKSPPKWRMVYSTALAGLLEECKKCEFSFGYKVSLFDPKECTFASLADKIRTEVAQSLTSTRPIHDIVNYDNSPSTESPRDNAIDRVGRYNYSRPTSSTGSNNSAQRSSPSMASHPVYGLMVDAMAQHHNQKSNRKGSIGHLPTSTAFGPKKKIVIPPPGAYC</sequence>
<dbReference type="GO" id="GO:0003785">
    <property type="term" value="F:actin monomer binding"/>
    <property type="evidence" value="ECO:0007669"/>
    <property type="project" value="TreeGrafter"/>
</dbReference>
<proteinExistence type="inferred from homology"/>
<evidence type="ECO:0000256" key="2">
    <source>
        <dbReference type="ARBA" id="ARBA00009557"/>
    </source>
</evidence>
<evidence type="ECO:0000256" key="4">
    <source>
        <dbReference type="ARBA" id="ARBA00022737"/>
    </source>
</evidence>
<evidence type="ECO:0000256" key="5">
    <source>
        <dbReference type="ARBA" id="ARBA00023203"/>
    </source>
</evidence>
<dbReference type="InterPro" id="IPR029006">
    <property type="entry name" value="ADF-H/Gelsolin-like_dom_sf"/>
</dbReference>
<dbReference type="OrthoDB" id="10006997at2759"/>
<reference evidence="11" key="1">
    <citation type="journal article" date="2018" name="Nat. Microbiol.">
        <title>Leveraging single-cell genomics to expand the fungal tree of life.</title>
        <authorList>
            <person name="Ahrendt S.R."/>
            <person name="Quandt C.A."/>
            <person name="Ciobanu D."/>
            <person name="Clum A."/>
            <person name="Salamov A."/>
            <person name="Andreopoulos B."/>
            <person name="Cheng J.F."/>
            <person name="Woyke T."/>
            <person name="Pelin A."/>
            <person name="Henrissat B."/>
            <person name="Reynolds N.K."/>
            <person name="Benny G.L."/>
            <person name="Smith M.E."/>
            <person name="James T.Y."/>
            <person name="Grigoriev I.V."/>
        </authorList>
    </citation>
    <scope>NUCLEOTIDE SEQUENCE [LARGE SCALE GENOMIC DNA]</scope>
    <source>
        <strain evidence="11">RSA 468</strain>
    </source>
</reference>
<keyword evidence="6" id="KW-0206">Cytoskeleton</keyword>
<evidence type="ECO:0000313" key="11">
    <source>
        <dbReference type="Proteomes" id="UP000268162"/>
    </source>
</evidence>
<dbReference type="SMART" id="SM00102">
    <property type="entry name" value="ADF"/>
    <property type="match status" value="2"/>
</dbReference>
<name>A0A4P9ZP37_9FUNG</name>
<keyword evidence="11" id="KW-1185">Reference proteome</keyword>
<evidence type="ECO:0000256" key="3">
    <source>
        <dbReference type="ARBA" id="ARBA00022490"/>
    </source>
</evidence>
<feature type="domain" description="ADF-H" evidence="9">
    <location>
        <begin position="7"/>
        <end position="152"/>
    </location>
</feature>
<dbReference type="PANTHER" id="PTHR13759">
    <property type="entry name" value="TWINFILIN"/>
    <property type="match status" value="1"/>
</dbReference>
<dbReference type="Proteomes" id="UP000268162">
    <property type="component" value="Unassembled WGS sequence"/>
</dbReference>
<feature type="region of interest" description="Disordered" evidence="8">
    <location>
        <begin position="439"/>
        <end position="473"/>
    </location>
</feature>
<evidence type="ECO:0000256" key="1">
    <source>
        <dbReference type="ARBA" id="ARBA00004245"/>
    </source>
</evidence>
<accession>A0A4P9ZP37</accession>
<dbReference type="GO" id="GO:0005737">
    <property type="term" value="C:cytoplasm"/>
    <property type="evidence" value="ECO:0007669"/>
    <property type="project" value="TreeGrafter"/>
</dbReference>
<comment type="subcellular location">
    <subcellularLocation>
        <location evidence="1">Cytoplasm</location>
        <location evidence="1">Cytoskeleton</location>
    </subcellularLocation>
</comment>
<evidence type="ECO:0000256" key="6">
    <source>
        <dbReference type="ARBA" id="ARBA00023212"/>
    </source>
</evidence>
<organism evidence="10 11">
    <name type="scientific">Dimargaris cristalligena</name>
    <dbReference type="NCBI Taxonomy" id="215637"/>
    <lineage>
        <taxon>Eukaryota</taxon>
        <taxon>Fungi</taxon>
        <taxon>Fungi incertae sedis</taxon>
        <taxon>Zoopagomycota</taxon>
        <taxon>Kickxellomycotina</taxon>
        <taxon>Dimargaritomycetes</taxon>
        <taxon>Dimargaritales</taxon>
        <taxon>Dimargaritaceae</taxon>
        <taxon>Dimargaris</taxon>
    </lineage>
</organism>
<dbReference type="GO" id="GO:0051015">
    <property type="term" value="F:actin filament binding"/>
    <property type="evidence" value="ECO:0007669"/>
    <property type="project" value="TreeGrafter"/>
</dbReference>
<dbReference type="AlphaFoldDB" id="A0A4P9ZP37"/>
<evidence type="ECO:0000256" key="8">
    <source>
        <dbReference type="SAM" id="MobiDB-lite"/>
    </source>
</evidence>